<dbReference type="GO" id="GO:0008270">
    <property type="term" value="F:zinc ion binding"/>
    <property type="evidence" value="ECO:0007669"/>
    <property type="project" value="UniProtKB-KW"/>
</dbReference>
<keyword evidence="4" id="KW-0963">Cytoplasm</keyword>
<evidence type="ECO:0000256" key="7">
    <source>
        <dbReference type="ARBA" id="ARBA00022786"/>
    </source>
</evidence>
<dbReference type="InterPro" id="IPR001841">
    <property type="entry name" value="Znf_RING"/>
</dbReference>
<keyword evidence="5" id="KW-0479">Metal-binding</keyword>
<dbReference type="RefSeq" id="XP_044545347.1">
    <property type="nucleotide sequence ID" value="XM_044698813.1"/>
</dbReference>
<dbReference type="Proteomes" id="UP000816034">
    <property type="component" value="Unassembled WGS sequence"/>
</dbReference>
<evidence type="ECO:0000256" key="5">
    <source>
        <dbReference type="ARBA" id="ARBA00022723"/>
    </source>
</evidence>
<dbReference type="InterPro" id="IPR024766">
    <property type="entry name" value="Znf_RING_H2"/>
</dbReference>
<gene>
    <name evidence="13" type="ORF">C9374_008707</name>
</gene>
<protein>
    <recommendedName>
        <fullName evidence="12">RING-type domain-containing protein</fullName>
    </recommendedName>
</protein>
<dbReference type="GO" id="GO:0005634">
    <property type="term" value="C:nucleus"/>
    <property type="evidence" value="ECO:0007669"/>
    <property type="project" value="UniProtKB-SubCell"/>
</dbReference>
<comment type="subcellular location">
    <subcellularLocation>
        <location evidence="2">Cytoplasm</location>
    </subcellularLocation>
    <subcellularLocation>
        <location evidence="1">Nucleus</location>
    </subcellularLocation>
</comment>
<evidence type="ECO:0000256" key="1">
    <source>
        <dbReference type="ARBA" id="ARBA00004123"/>
    </source>
</evidence>
<name>A0AA88KFU3_NAELO</name>
<dbReference type="Gene3D" id="3.30.40.10">
    <property type="entry name" value="Zinc/RING finger domain, C3HC4 (zinc finger)"/>
    <property type="match status" value="1"/>
</dbReference>
<comment type="pathway">
    <text evidence="3">Protein modification; protein ubiquitination.</text>
</comment>
<evidence type="ECO:0000256" key="10">
    <source>
        <dbReference type="PROSITE-ProRule" id="PRU00175"/>
    </source>
</evidence>
<keyword evidence="9" id="KW-0539">Nucleus</keyword>
<dbReference type="SUPFAM" id="SSF57850">
    <property type="entry name" value="RING/U-box"/>
    <property type="match status" value="1"/>
</dbReference>
<evidence type="ECO:0000256" key="3">
    <source>
        <dbReference type="ARBA" id="ARBA00004906"/>
    </source>
</evidence>
<dbReference type="GO" id="GO:0005737">
    <property type="term" value="C:cytoplasm"/>
    <property type="evidence" value="ECO:0007669"/>
    <property type="project" value="UniProtKB-SubCell"/>
</dbReference>
<dbReference type="GeneID" id="68101161"/>
<evidence type="ECO:0000256" key="6">
    <source>
        <dbReference type="ARBA" id="ARBA00022771"/>
    </source>
</evidence>
<feature type="domain" description="RING-type" evidence="12">
    <location>
        <begin position="103"/>
        <end position="147"/>
    </location>
</feature>
<dbReference type="Pfam" id="PF12678">
    <property type="entry name" value="zf-rbx1"/>
    <property type="match status" value="1"/>
</dbReference>
<dbReference type="AlphaFoldDB" id="A0AA88KFU3"/>
<evidence type="ECO:0000256" key="4">
    <source>
        <dbReference type="ARBA" id="ARBA00022490"/>
    </source>
</evidence>
<dbReference type="InterPro" id="IPR051031">
    <property type="entry name" value="RING-box_E3_Ubiquitin_Ligase"/>
</dbReference>
<dbReference type="PANTHER" id="PTHR11210">
    <property type="entry name" value="RING BOX"/>
    <property type="match status" value="1"/>
</dbReference>
<keyword evidence="7" id="KW-0833">Ubl conjugation pathway</keyword>
<reference evidence="13 14" key="1">
    <citation type="journal article" date="2018" name="BMC Genomics">
        <title>The genome of Naegleria lovaniensis, the basis for a comparative approach to unravel pathogenicity factors of the human pathogenic amoeba N. fowleri.</title>
        <authorList>
            <person name="Liechti N."/>
            <person name="Schurch N."/>
            <person name="Bruggmann R."/>
            <person name="Wittwer M."/>
        </authorList>
    </citation>
    <scope>NUCLEOTIDE SEQUENCE [LARGE SCALE GENOMIC DNA]</scope>
    <source>
        <strain evidence="13 14">ATCC 30569</strain>
    </source>
</reference>
<comment type="caution">
    <text evidence="13">The sequence shown here is derived from an EMBL/GenBank/DDBJ whole genome shotgun (WGS) entry which is preliminary data.</text>
</comment>
<feature type="region of interest" description="Disordered" evidence="11">
    <location>
        <begin position="1"/>
        <end position="34"/>
    </location>
</feature>
<evidence type="ECO:0000256" key="11">
    <source>
        <dbReference type="SAM" id="MobiDB-lite"/>
    </source>
</evidence>
<evidence type="ECO:0000313" key="13">
    <source>
        <dbReference type="EMBL" id="KAG2378085.1"/>
    </source>
</evidence>
<sequence length="155" mass="17639">MLQPTESTTKDNNSHNSTDPESKQELPSNEDDDTKTQLISAAKYKAKLLLSRKSKQQSSNTIPSKNRNLFKVKLWKSVALSSWDGCNCCNFCPICKYSLFTCCIDCSARHPADVGDCQAAWGTCCHVFHMHCILKWLKFHPVCPLCNNHWQFQTH</sequence>
<evidence type="ECO:0000256" key="9">
    <source>
        <dbReference type="ARBA" id="ARBA00023242"/>
    </source>
</evidence>
<keyword evidence="6 10" id="KW-0863">Zinc-finger</keyword>
<proteinExistence type="predicted"/>
<keyword evidence="8" id="KW-0862">Zinc</keyword>
<evidence type="ECO:0000256" key="8">
    <source>
        <dbReference type="ARBA" id="ARBA00022833"/>
    </source>
</evidence>
<evidence type="ECO:0000256" key="2">
    <source>
        <dbReference type="ARBA" id="ARBA00004496"/>
    </source>
</evidence>
<evidence type="ECO:0000259" key="12">
    <source>
        <dbReference type="PROSITE" id="PS50089"/>
    </source>
</evidence>
<evidence type="ECO:0000313" key="14">
    <source>
        <dbReference type="Proteomes" id="UP000816034"/>
    </source>
</evidence>
<dbReference type="EMBL" id="PYSW02000035">
    <property type="protein sequence ID" value="KAG2378085.1"/>
    <property type="molecule type" value="Genomic_DNA"/>
</dbReference>
<dbReference type="PROSITE" id="PS50089">
    <property type="entry name" value="ZF_RING_2"/>
    <property type="match status" value="1"/>
</dbReference>
<keyword evidence="14" id="KW-1185">Reference proteome</keyword>
<organism evidence="13 14">
    <name type="scientific">Naegleria lovaniensis</name>
    <name type="common">Amoeba</name>
    <dbReference type="NCBI Taxonomy" id="51637"/>
    <lineage>
        <taxon>Eukaryota</taxon>
        <taxon>Discoba</taxon>
        <taxon>Heterolobosea</taxon>
        <taxon>Tetramitia</taxon>
        <taxon>Eutetramitia</taxon>
        <taxon>Vahlkampfiidae</taxon>
        <taxon>Naegleria</taxon>
    </lineage>
</organism>
<feature type="compositionally biased region" description="Basic and acidic residues" evidence="11">
    <location>
        <begin position="8"/>
        <end position="24"/>
    </location>
</feature>
<accession>A0AA88KFU3</accession>
<dbReference type="InterPro" id="IPR013083">
    <property type="entry name" value="Znf_RING/FYVE/PHD"/>
</dbReference>